<dbReference type="InterPro" id="IPR007110">
    <property type="entry name" value="Ig-like_dom"/>
</dbReference>
<protein>
    <recommendedName>
        <fullName evidence="13">Neogenin</fullName>
    </recommendedName>
</protein>
<feature type="compositionally biased region" description="Basic and acidic residues" evidence="14">
    <location>
        <begin position="21"/>
        <end position="44"/>
    </location>
</feature>
<evidence type="ECO:0000256" key="2">
    <source>
        <dbReference type="ARBA" id="ARBA00009588"/>
    </source>
</evidence>
<evidence type="ECO:0000256" key="5">
    <source>
        <dbReference type="ARBA" id="ARBA00022737"/>
    </source>
</evidence>
<dbReference type="CDD" id="cd00096">
    <property type="entry name" value="Ig"/>
    <property type="match status" value="1"/>
</dbReference>
<feature type="compositionally biased region" description="Low complexity" evidence="14">
    <location>
        <begin position="142"/>
        <end position="165"/>
    </location>
</feature>
<dbReference type="InterPro" id="IPR013098">
    <property type="entry name" value="Ig_I-set"/>
</dbReference>
<feature type="domain" description="Fibronectin type-III" evidence="17">
    <location>
        <begin position="851"/>
        <end position="946"/>
    </location>
</feature>
<dbReference type="PRINTS" id="PR00014">
    <property type="entry name" value="FNTYPEIII"/>
</dbReference>
<keyword evidence="9" id="KW-1015">Disulfide bond</keyword>
<accession>A0A8B7SP03</accession>
<dbReference type="FunFam" id="2.60.40.10:FF:000101">
    <property type="entry name" value="Neogenin isoform 1"/>
    <property type="match status" value="1"/>
</dbReference>
<evidence type="ECO:0000259" key="16">
    <source>
        <dbReference type="PROSITE" id="PS50835"/>
    </source>
</evidence>
<dbReference type="Gene3D" id="2.60.40.10">
    <property type="entry name" value="Immunoglobulins"/>
    <property type="match status" value="10"/>
</dbReference>
<feature type="compositionally biased region" description="Polar residues" evidence="14">
    <location>
        <begin position="1504"/>
        <end position="1537"/>
    </location>
</feature>
<dbReference type="Pfam" id="PF07679">
    <property type="entry name" value="I-set"/>
    <property type="match status" value="3"/>
</dbReference>
<dbReference type="GO" id="GO:0098609">
    <property type="term" value="P:cell-cell adhesion"/>
    <property type="evidence" value="ECO:0007669"/>
    <property type="project" value="TreeGrafter"/>
</dbReference>
<dbReference type="SUPFAM" id="SSF49265">
    <property type="entry name" value="Fibronectin type III"/>
    <property type="match status" value="3"/>
</dbReference>
<dbReference type="Pfam" id="PF00041">
    <property type="entry name" value="fn3"/>
    <property type="match status" value="6"/>
</dbReference>
<evidence type="ECO:0000256" key="4">
    <source>
        <dbReference type="ARBA" id="ARBA00022692"/>
    </source>
</evidence>
<feature type="region of interest" description="Disordered" evidence="14">
    <location>
        <begin position="1256"/>
        <end position="1312"/>
    </location>
</feature>
<evidence type="ECO:0000256" key="12">
    <source>
        <dbReference type="ARBA" id="ARBA00055647"/>
    </source>
</evidence>
<dbReference type="SMART" id="SM00409">
    <property type="entry name" value="IG"/>
    <property type="match status" value="4"/>
</dbReference>
<feature type="region of interest" description="Disordered" evidence="14">
    <location>
        <begin position="20"/>
        <end position="64"/>
    </location>
</feature>
<dbReference type="CDD" id="cd05722">
    <property type="entry name" value="IgI_1_Neogenin_like"/>
    <property type="match status" value="1"/>
</dbReference>
<dbReference type="InterPro" id="IPR036116">
    <property type="entry name" value="FN3_sf"/>
</dbReference>
<dbReference type="SMART" id="SM00408">
    <property type="entry name" value="IGc2"/>
    <property type="match status" value="4"/>
</dbReference>
<dbReference type="InterPro" id="IPR013783">
    <property type="entry name" value="Ig-like_fold"/>
</dbReference>
<dbReference type="InterPro" id="IPR003599">
    <property type="entry name" value="Ig_sub"/>
</dbReference>
<evidence type="ECO:0000313" key="19">
    <source>
        <dbReference type="RefSeq" id="XP_019515126.1"/>
    </source>
</evidence>
<dbReference type="RefSeq" id="XP_019515126.1">
    <property type="nucleotide sequence ID" value="XM_019659581.1"/>
</dbReference>
<keyword evidence="6" id="KW-0130">Cell adhesion</keyword>
<keyword evidence="8 15" id="KW-0472">Membrane</keyword>
<evidence type="ECO:0000256" key="9">
    <source>
        <dbReference type="ARBA" id="ARBA00023157"/>
    </source>
</evidence>
<evidence type="ECO:0000256" key="14">
    <source>
        <dbReference type="SAM" id="MobiDB-lite"/>
    </source>
</evidence>
<dbReference type="FunFam" id="2.60.40.10:FF:000133">
    <property type="entry name" value="Neogenin isoform 1"/>
    <property type="match status" value="1"/>
</dbReference>
<dbReference type="FunFam" id="2.60.40.10:FF:000189">
    <property type="entry name" value="Neogenin isoform 3"/>
    <property type="match status" value="1"/>
</dbReference>
<dbReference type="SUPFAM" id="SSF48726">
    <property type="entry name" value="Immunoglobulin"/>
    <property type="match status" value="4"/>
</dbReference>
<dbReference type="InterPro" id="IPR003961">
    <property type="entry name" value="FN3_dom"/>
</dbReference>
<dbReference type="FunFam" id="2.60.40.10:FF:000216">
    <property type="entry name" value="neogenin isoform X1"/>
    <property type="match status" value="1"/>
</dbReference>
<feature type="domain" description="Fibronectin type-III" evidence="17">
    <location>
        <begin position="756"/>
        <end position="846"/>
    </location>
</feature>
<dbReference type="FunFam" id="2.60.40.10:FF:000187">
    <property type="entry name" value="neogenin isoform X2"/>
    <property type="match status" value="1"/>
</dbReference>
<feature type="domain" description="Ig-like" evidence="16">
    <location>
        <begin position="347"/>
        <end position="433"/>
    </location>
</feature>
<dbReference type="FunFam" id="2.60.40.10:FF:000316">
    <property type="entry name" value="Neogenin 1"/>
    <property type="match status" value="1"/>
</dbReference>
<dbReference type="PROSITE" id="PS50835">
    <property type="entry name" value="IG_LIKE"/>
    <property type="match status" value="4"/>
</dbReference>
<feature type="compositionally biased region" description="Low complexity" evidence="14">
    <location>
        <begin position="183"/>
        <end position="194"/>
    </location>
</feature>
<evidence type="ECO:0000256" key="7">
    <source>
        <dbReference type="ARBA" id="ARBA00022989"/>
    </source>
</evidence>
<dbReference type="FunFam" id="2.60.40.10:FF:000004">
    <property type="entry name" value="DCC isoform 1"/>
    <property type="match status" value="2"/>
</dbReference>
<dbReference type="PANTHER" id="PTHR44170">
    <property type="entry name" value="PROTEIN SIDEKICK"/>
    <property type="match status" value="1"/>
</dbReference>
<dbReference type="Proteomes" id="UP000694851">
    <property type="component" value="Unplaced"/>
</dbReference>
<feature type="compositionally biased region" description="Polar residues" evidence="14">
    <location>
        <begin position="1406"/>
        <end position="1421"/>
    </location>
</feature>
<feature type="compositionally biased region" description="Polar residues" evidence="14">
    <location>
        <begin position="1545"/>
        <end position="1564"/>
    </location>
</feature>
<dbReference type="CDD" id="cd00063">
    <property type="entry name" value="FN3"/>
    <property type="match status" value="6"/>
</dbReference>
<dbReference type="OrthoDB" id="114660at2759"/>
<feature type="region of interest" description="Disordered" evidence="14">
    <location>
        <begin position="76"/>
        <end position="194"/>
    </location>
</feature>
<dbReference type="Pfam" id="PF13895">
    <property type="entry name" value="Ig_2"/>
    <property type="match status" value="1"/>
</dbReference>
<dbReference type="CTD" id="4756"/>
<dbReference type="InterPro" id="IPR010560">
    <property type="entry name" value="Neogenin_C"/>
</dbReference>
<keyword evidence="11" id="KW-0393">Immunoglobulin domain</keyword>
<feature type="domain" description="Fibronectin type-III" evidence="17">
    <location>
        <begin position="656"/>
        <end position="750"/>
    </location>
</feature>
<comment type="similarity">
    <text evidence="2">Belongs to the immunoglobulin superfamily. DCC family.</text>
</comment>
<evidence type="ECO:0000256" key="15">
    <source>
        <dbReference type="SAM" id="Phobius"/>
    </source>
</evidence>
<keyword evidence="5" id="KW-0677">Repeat</keyword>
<evidence type="ECO:0000256" key="1">
    <source>
        <dbReference type="ARBA" id="ARBA00004251"/>
    </source>
</evidence>
<feature type="domain" description="Ig-like" evidence="16">
    <location>
        <begin position="438"/>
        <end position="531"/>
    </location>
</feature>
<feature type="compositionally biased region" description="Basic and acidic residues" evidence="14">
    <location>
        <begin position="1267"/>
        <end position="1276"/>
    </location>
</feature>
<evidence type="ECO:0000256" key="10">
    <source>
        <dbReference type="ARBA" id="ARBA00023180"/>
    </source>
</evidence>
<evidence type="ECO:0000256" key="3">
    <source>
        <dbReference type="ARBA" id="ARBA00022475"/>
    </source>
</evidence>
<keyword evidence="10" id="KW-0325">Glycoprotein</keyword>
<feature type="domain" description="Ig-like" evidence="16">
    <location>
        <begin position="536"/>
        <end position="621"/>
    </location>
</feature>
<evidence type="ECO:0000256" key="11">
    <source>
        <dbReference type="ARBA" id="ARBA00023319"/>
    </source>
</evidence>
<feature type="domain" description="Fibronectin type-III" evidence="17">
    <location>
        <begin position="956"/>
        <end position="1046"/>
    </location>
</feature>
<feature type="transmembrane region" description="Helical" evidence="15">
    <location>
        <begin position="1319"/>
        <end position="1343"/>
    </location>
</feature>
<dbReference type="CDD" id="cd05723">
    <property type="entry name" value="IgI_4_Neogenin_like"/>
    <property type="match status" value="1"/>
</dbReference>
<feature type="domain" description="Fibronectin type-III" evidence="17">
    <location>
        <begin position="1172"/>
        <end position="1269"/>
    </location>
</feature>
<feature type="compositionally biased region" description="Pro residues" evidence="14">
    <location>
        <begin position="1581"/>
        <end position="1590"/>
    </location>
</feature>
<dbReference type="GeneID" id="109391759"/>
<evidence type="ECO:0000256" key="13">
    <source>
        <dbReference type="ARBA" id="ARBA00074043"/>
    </source>
</evidence>
<evidence type="ECO:0000256" key="8">
    <source>
        <dbReference type="ARBA" id="ARBA00023136"/>
    </source>
</evidence>
<proteinExistence type="inferred from homology"/>
<gene>
    <name evidence="19" type="primary">NEO1</name>
</gene>
<keyword evidence="4 15" id="KW-0812">Transmembrane</keyword>
<name>A0A8B7SP03_HIPAR</name>
<evidence type="ECO:0000313" key="18">
    <source>
        <dbReference type="Proteomes" id="UP000694851"/>
    </source>
</evidence>
<dbReference type="FunFam" id="2.60.40.10:FF:000777">
    <property type="entry name" value="Neogenin 1"/>
    <property type="match status" value="1"/>
</dbReference>
<feature type="domain" description="Fibronectin type-III" evidence="17">
    <location>
        <begin position="1071"/>
        <end position="1167"/>
    </location>
</feature>
<feature type="region of interest" description="Disordered" evidence="14">
    <location>
        <begin position="1353"/>
        <end position="1375"/>
    </location>
</feature>
<dbReference type="SMART" id="SM00060">
    <property type="entry name" value="FN3"/>
    <property type="match status" value="6"/>
</dbReference>
<keyword evidence="18" id="KW-1185">Reference proteome</keyword>
<dbReference type="InterPro" id="IPR036179">
    <property type="entry name" value="Ig-like_dom_sf"/>
</dbReference>
<feature type="region of interest" description="Disordered" evidence="14">
    <location>
        <begin position="1389"/>
        <end position="1421"/>
    </location>
</feature>
<feature type="region of interest" description="Disordered" evidence="14">
    <location>
        <begin position="1504"/>
        <end position="1596"/>
    </location>
</feature>
<keyword evidence="3" id="KW-1003">Cell membrane</keyword>
<organism evidence="18 19">
    <name type="scientific">Hipposideros armiger</name>
    <name type="common">Great Himalayan leaf-nosed bat</name>
    <dbReference type="NCBI Taxonomy" id="186990"/>
    <lineage>
        <taxon>Eukaryota</taxon>
        <taxon>Metazoa</taxon>
        <taxon>Chordata</taxon>
        <taxon>Craniata</taxon>
        <taxon>Vertebrata</taxon>
        <taxon>Euteleostomi</taxon>
        <taxon>Mammalia</taxon>
        <taxon>Eutheria</taxon>
        <taxon>Laurasiatheria</taxon>
        <taxon>Chiroptera</taxon>
        <taxon>Yinpterochiroptera</taxon>
        <taxon>Rhinolophoidea</taxon>
        <taxon>Hipposideridae</taxon>
        <taxon>Hipposideros</taxon>
    </lineage>
</organism>
<dbReference type="PANTHER" id="PTHR44170:SF14">
    <property type="entry name" value="NEOGENIN"/>
    <property type="match status" value="1"/>
</dbReference>
<feature type="region of interest" description="Disordered" evidence="14">
    <location>
        <begin position="1450"/>
        <end position="1490"/>
    </location>
</feature>
<evidence type="ECO:0000259" key="17">
    <source>
        <dbReference type="PROSITE" id="PS50853"/>
    </source>
</evidence>
<evidence type="ECO:0000256" key="6">
    <source>
        <dbReference type="ARBA" id="ARBA00022889"/>
    </source>
</evidence>
<comment type="subcellular location">
    <subcellularLocation>
        <location evidence="1">Cell membrane</location>
        <topology evidence="1">Single-pass type I membrane protein</topology>
    </subcellularLocation>
</comment>
<dbReference type="PROSITE" id="PS50853">
    <property type="entry name" value="FN3"/>
    <property type="match status" value="6"/>
</dbReference>
<dbReference type="GO" id="GO:0005886">
    <property type="term" value="C:plasma membrane"/>
    <property type="evidence" value="ECO:0007669"/>
    <property type="project" value="UniProtKB-SubCell"/>
</dbReference>
<reference evidence="19" key="1">
    <citation type="submission" date="2025-08" db="UniProtKB">
        <authorList>
            <consortium name="RefSeq"/>
        </authorList>
    </citation>
    <scope>IDENTIFICATION</scope>
    <source>
        <tissue evidence="19">Muscle</tissue>
    </source>
</reference>
<comment type="function">
    <text evidence="12">Multi-functional cell surface receptor regulating cell adhesion in many diverse developmental processes, including neural tube and mammary gland formation, myogenesis and angiogenesis. Receptor for members of the BMP, netrin, and repulsive guidance molecule (RGM) families. Netrin-Neogenin interactions result in a chemoattractive axon guidance response and cell-cell adhesion, the interaction between NEO1/Neogenin and RGMa and RGMb induces a chemorepulsive response.</text>
</comment>
<feature type="compositionally biased region" description="Basic residues" evidence="14">
    <location>
        <begin position="128"/>
        <end position="139"/>
    </location>
</feature>
<keyword evidence="7 15" id="KW-1133">Transmembrane helix</keyword>
<feature type="compositionally biased region" description="Polar residues" evidence="14">
    <location>
        <begin position="1302"/>
        <end position="1312"/>
    </location>
</feature>
<dbReference type="InterPro" id="IPR003598">
    <property type="entry name" value="Ig_sub2"/>
</dbReference>
<sequence length="1676" mass="182061">MDTEHLCLCPASLDPGRVTRVGREPRHCPGEARGEGGPAGKREVSGGATASSHGSRARSLPEPGGITIVFGEHINPRADPRAPRFPPGGHSVSSEALYRGPGPGLRREVRVRSGLPVSQRLSPSGLCNRRRPGGGRRPRVSPPARGAARAGLGRAGAAAAAARAEPAARDRLRRAGGKEATAPRRSAAAARGQEMAAERGARRLLSTSSFWLCCLLLLLGRRAPGAAAARSGFPPQSPGSSIRTFTPFYFLVEPMDTLSIRGSSVILNCSAYSDPSPKIEWKKDGTFLNLVSDDRRQLLPDGSLFISNVVHSKHNKPDEGYYQCVATVESLGTIVSRTAKLMVAGLPRFASQPEPSSVYAGNSAILNCEVNADLVPFVRWEQNRQPLLLDDRVTKLPSGALVISNATEADGGLYRCVVESGGPPKYSDEAELKVLPDPGITSNLVFLKQPSSLVRVIGQSAVLPCVASGLPVPTIKWMKNEEALETESSERLVLLAGGSLEISDVTEYDAGTYFCRADNGNDTIEAQAELTVQAQPEFLKRPTNIYAHESMDIVFECEVTGKPTPTVKWVKNGDMVIPSDYFKIVKEHNLQVLGLVKSDEGFYQCIAENDVGNAQAGAQLIILEHDVAIPTLPPTSLTSATTDHLAPATTGPLPSAPRDVVASLVSTRFIKLTWRTPASDPHGDNLTYSVFYTKEGMARERVENTSHPGEMQVTIQNLMPATVYVFRVMAQNKHGSGESSAPLRVETQPEVQLPGPAPNIRAYAASPTSITVTWETPLSGNGEIQNYKLYYMEKGTDKEQDVDVSSHSHTITGLKKYTEYSFRVVAYNKHGPGVSTQDVAVQTLSDAPSAAPQNLSLEVRNSKSILIHWQPPPPATQNGQITGYKIRYRKASRKSDVTETLVTGTQLSQLIEGLDRGTEYNFRLAALTVNGTGPATDWLSAETFESDLDETRVPEVPSSLHVRPLVTSIVVSWTPPENQNIVVRGYAIGYGIGSPHAQTIKVDYKQRYYTIENLDPSSHYVITLKAFNNVGEGIPLYESAVTRPHTDTSEVDLFVINAPYTPVPDPTPMMPPVGVQASILSHDTIRITWADNSLPKHQKITDSRYYTVRWKTNIPANTKYKNANATTLSYLVTGLKPNTLYEFSVMVTKGRRSSTWSMTAHGTTFELVPTSPPKDVTVVSKEGKPRTIIVNWQPPSEANGKITGYIIYYSTDVNAEIHDWVIEPVVGNRLTHQIQELTLDTPYYFKIQARNSKGMGPMSEAVQFRTPKADSSDKMPNDQASGSSGKGSRLPDLGSDYKPPMSGSNSPHGSPTSPLDSNMLLVIIVSVGVITIVVVVVIAVFCTRRTTSHQKKKRAACKSVNGSHKYKGNSKDVKPPDLWIHHERLELKPIDKSPDPNPIMTDTPIPRNSQDITPVDNSMDSNIHQRRNSYRGHESEDSMSTLAGRRGMRPKMMMPFDSQPPQPVISAHPIHSLDNPHHHFHSSSLASPARSHLYHPGSPWPVGTSMSLSDRANSTESVRNTPSTDTMPASSSQTCCTDHQDPEGATSSSYLASSQEEDSGQSLPTAHVRPSHPLKSFAVPAVPPPGPPSYDPALPSTPLLSQQALNHHIHSVKTASIGTLGRSRPPMPVVVPSAPEVQETTRMLEDSESSYEPDELTKEMAHLEGLMKDLNAITTA</sequence>
<feature type="domain" description="Ig-like" evidence="16">
    <location>
        <begin position="247"/>
        <end position="340"/>
    </location>
</feature>
<dbReference type="FunFam" id="2.60.40.10:FF:000106">
    <property type="entry name" value="Neogenin isoform 1"/>
    <property type="match status" value="1"/>
</dbReference>
<dbReference type="KEGG" id="hai:109391759"/>
<dbReference type="Pfam" id="PF06583">
    <property type="entry name" value="Neogenin_C"/>
    <property type="match status" value="1"/>
</dbReference>